<feature type="domain" description="K Homology" evidence="4">
    <location>
        <begin position="296"/>
        <end position="363"/>
    </location>
</feature>
<dbReference type="Proteomes" id="UP000256601">
    <property type="component" value="Unassembled WGS sequence"/>
</dbReference>
<dbReference type="PROSITE" id="PS50084">
    <property type="entry name" value="KH_TYPE_1"/>
    <property type="match status" value="3"/>
</dbReference>
<dbReference type="VEuPathDB" id="FungiDB:YALI1_A18439g"/>
<dbReference type="EMBL" id="KZ858983">
    <property type="protein sequence ID" value="RDW26220.1"/>
    <property type="molecule type" value="Genomic_DNA"/>
</dbReference>
<dbReference type="EMBL" id="CP017553">
    <property type="protein sequence ID" value="AOW00807.1"/>
    <property type="molecule type" value="Genomic_DNA"/>
</dbReference>
<dbReference type="RefSeq" id="XP_500190.1">
    <property type="nucleotide sequence ID" value="XM_500190.1"/>
</dbReference>
<feature type="domain" description="K Homology" evidence="4">
    <location>
        <begin position="65"/>
        <end position="135"/>
    </location>
</feature>
<dbReference type="Pfam" id="PF00013">
    <property type="entry name" value="KH_1"/>
    <property type="match status" value="3"/>
</dbReference>
<dbReference type="InterPro" id="IPR004088">
    <property type="entry name" value="KH_dom_type_1"/>
</dbReference>
<proteinExistence type="predicted"/>
<dbReference type="AlphaFoldDB" id="A0A1D8N5A6"/>
<dbReference type="InterPro" id="IPR004087">
    <property type="entry name" value="KH_dom"/>
</dbReference>
<dbReference type="PANTHER" id="PTHR10288">
    <property type="entry name" value="KH DOMAIN CONTAINING RNA BINDING PROTEIN"/>
    <property type="match status" value="1"/>
</dbReference>
<dbReference type="GO" id="GO:0003723">
    <property type="term" value="F:RNA binding"/>
    <property type="evidence" value="ECO:0007669"/>
    <property type="project" value="UniProtKB-UniRule"/>
</dbReference>
<dbReference type="OrthoDB" id="442947at2759"/>
<evidence type="ECO:0000256" key="3">
    <source>
        <dbReference type="SAM" id="MobiDB-lite"/>
    </source>
</evidence>
<dbReference type="VEuPathDB" id="FungiDB:YALI0_A18161g"/>
<reference evidence="5 7" key="1">
    <citation type="journal article" date="2016" name="PLoS ONE">
        <title>Sequence Assembly of Yarrowia lipolytica Strain W29/CLIB89 Shows Transposable Element Diversity.</title>
        <authorList>
            <person name="Magnan C."/>
            <person name="Yu J."/>
            <person name="Chang I."/>
            <person name="Jahn E."/>
            <person name="Kanomata Y."/>
            <person name="Wu J."/>
            <person name="Zeller M."/>
            <person name="Oakes M."/>
            <person name="Baldi P."/>
            <person name="Sandmeyer S."/>
        </authorList>
    </citation>
    <scope>NUCLEOTIDE SEQUENCE [LARGE SCALE GENOMIC DNA]</scope>
    <source>
        <strain evidence="5">CLIB89</strain>
        <strain evidence="7">CLIB89(W29)</strain>
    </source>
</reference>
<keyword evidence="1" id="KW-0677">Repeat</keyword>
<feature type="region of interest" description="Disordered" evidence="3">
    <location>
        <begin position="260"/>
        <end position="293"/>
    </location>
</feature>
<dbReference type="InterPro" id="IPR036612">
    <property type="entry name" value="KH_dom_type_1_sf"/>
</dbReference>
<dbReference type="SUPFAM" id="SSF54791">
    <property type="entry name" value="Eukaryotic type KH-domain (KH-domain type I)"/>
    <property type="match status" value="3"/>
</dbReference>
<organism evidence="5 7">
    <name type="scientific">Yarrowia lipolytica</name>
    <name type="common">Candida lipolytica</name>
    <dbReference type="NCBI Taxonomy" id="4952"/>
    <lineage>
        <taxon>Eukaryota</taxon>
        <taxon>Fungi</taxon>
        <taxon>Dikarya</taxon>
        <taxon>Ascomycota</taxon>
        <taxon>Saccharomycotina</taxon>
        <taxon>Dipodascomycetes</taxon>
        <taxon>Dipodascales</taxon>
        <taxon>Dipodascales incertae sedis</taxon>
        <taxon>Yarrowia</taxon>
    </lineage>
</organism>
<dbReference type="SMART" id="SM00322">
    <property type="entry name" value="KH"/>
    <property type="match status" value="3"/>
</dbReference>
<dbReference type="eggNOG" id="KOG2190">
    <property type="taxonomic scope" value="Eukaryota"/>
</dbReference>
<name>A0A1D8N5A6_YARLL</name>
<dbReference type="GeneID" id="2906276"/>
<protein>
    <recommendedName>
        <fullName evidence="4">K Homology domain-containing protein</fullName>
    </recommendedName>
</protein>
<evidence type="ECO:0000313" key="6">
    <source>
        <dbReference type="EMBL" id="RDW26220.1"/>
    </source>
</evidence>
<dbReference type="OMA" id="SIAKEPH"/>
<reference evidence="6 8" key="2">
    <citation type="submission" date="2018-07" db="EMBL/GenBank/DDBJ databases">
        <title>Draft Genome Assemblies for Five Robust Yarrowia lipolytica Strains Exhibiting High Lipid Production and Pentose Sugar Utilization and Sugar Alcohol Secretion from Undetoxified Lignocellulosic Biomass Hydrolysates.</title>
        <authorList>
            <consortium name="DOE Joint Genome Institute"/>
            <person name="Walker C."/>
            <person name="Ryu S."/>
            <person name="Na H."/>
            <person name="Zane M."/>
            <person name="LaButti K."/>
            <person name="Lipzen A."/>
            <person name="Haridas S."/>
            <person name="Barry K."/>
            <person name="Grigoriev I.V."/>
            <person name="Quarterman J."/>
            <person name="Slininger P."/>
            <person name="Dien B."/>
            <person name="Trinh C.T."/>
        </authorList>
    </citation>
    <scope>NUCLEOTIDE SEQUENCE [LARGE SCALE GENOMIC DNA]</scope>
    <source>
        <strain evidence="6 8">YB392</strain>
    </source>
</reference>
<evidence type="ECO:0000259" key="4">
    <source>
        <dbReference type="SMART" id="SM00322"/>
    </source>
</evidence>
<keyword evidence="2" id="KW-0694">RNA-binding</keyword>
<gene>
    <name evidence="6" type="ORF">B0I71DRAFT_131194</name>
    <name evidence="5" type="ORF">YALI1_A18439g</name>
</gene>
<sequence length="385" mass="41045">MFVRDESVADSNENSVANHLNMTHDFGHVHVDHDHDHDNVDPAGNFASFANDPIGNPATLGDDTTQLVLRALVSTKEAGVIIGKDGATVAGLRDAAKVKAGVTKSVAGIPDRILSVAGTAAGVSRAIGLAAAALVAHPPSGYVLNLVPPGPQGTTTVRLLIPHQRMGSILGKGGVRIKAIQAKYGVRIVASKHRLPHSSERIVEIQGEPLALQTAVYTVVQCLLEEKDKSILVAYYNPRSLEGSMTLREDPEDKEYVSFAGYRGRHQDGGSDTDTDREATVSDHGGDAEALSSSDACVQSTIIPASFAGYIIGRRGDNIRELRKRSGAAISISSEYERERTLLMRGSEAAVALAMSMLQQQMDEERERRAQVGSEEGNNGFCSDV</sequence>
<dbReference type="KEGG" id="yli:2906276"/>
<dbReference type="CDD" id="cd00105">
    <property type="entry name" value="KH-I"/>
    <property type="match status" value="1"/>
</dbReference>
<evidence type="ECO:0000313" key="8">
    <source>
        <dbReference type="Proteomes" id="UP000256601"/>
    </source>
</evidence>
<accession>A0A1D8N5A6</accession>
<feature type="domain" description="K Homology" evidence="4">
    <location>
        <begin position="153"/>
        <end position="224"/>
    </location>
</feature>
<dbReference type="Gene3D" id="3.30.1370.10">
    <property type="entry name" value="K Homology domain, type 1"/>
    <property type="match status" value="3"/>
</dbReference>
<evidence type="ECO:0000256" key="1">
    <source>
        <dbReference type="ARBA" id="ARBA00022737"/>
    </source>
</evidence>
<evidence type="ECO:0000313" key="5">
    <source>
        <dbReference type="EMBL" id="AOW00807.1"/>
    </source>
</evidence>
<feature type="compositionally biased region" description="Basic and acidic residues" evidence="3">
    <location>
        <begin position="265"/>
        <end position="287"/>
    </location>
</feature>
<evidence type="ECO:0000313" key="7">
    <source>
        <dbReference type="Proteomes" id="UP000182444"/>
    </source>
</evidence>
<evidence type="ECO:0000256" key="2">
    <source>
        <dbReference type="PROSITE-ProRule" id="PRU00117"/>
    </source>
</evidence>
<dbReference type="Proteomes" id="UP000182444">
    <property type="component" value="Chromosome 1A"/>
</dbReference>